<dbReference type="AlphaFoldDB" id="A0A1H9JJY8"/>
<dbReference type="InterPro" id="IPR007401">
    <property type="entry name" value="DUF454"/>
</dbReference>
<dbReference type="OrthoDB" id="9816293at2"/>
<dbReference type="Pfam" id="PF04304">
    <property type="entry name" value="DUF454"/>
    <property type="match status" value="1"/>
</dbReference>
<dbReference type="GO" id="GO:0005886">
    <property type="term" value="C:plasma membrane"/>
    <property type="evidence" value="ECO:0007669"/>
    <property type="project" value="TreeGrafter"/>
</dbReference>
<feature type="transmembrane region" description="Helical" evidence="1">
    <location>
        <begin position="75"/>
        <end position="91"/>
    </location>
</feature>
<name>A0A1H9JJY8_9RHOB</name>
<feature type="transmembrane region" description="Helical" evidence="1">
    <location>
        <begin position="97"/>
        <end position="113"/>
    </location>
</feature>
<evidence type="ECO:0000313" key="2">
    <source>
        <dbReference type="EMBL" id="SEQ87109.1"/>
    </source>
</evidence>
<keyword evidence="1" id="KW-0472">Membrane</keyword>
<reference evidence="2 3" key="1">
    <citation type="submission" date="2016-10" db="EMBL/GenBank/DDBJ databases">
        <authorList>
            <person name="de Groot N.N."/>
        </authorList>
    </citation>
    <scope>NUCLEOTIDE SEQUENCE [LARGE SCALE GENOMIC DNA]</scope>
    <source>
        <strain evidence="2 3">DSM 22007</strain>
    </source>
</reference>
<dbReference type="RefSeq" id="WP_090270898.1">
    <property type="nucleotide sequence ID" value="NZ_FOEP01000015.1"/>
</dbReference>
<dbReference type="Proteomes" id="UP000198634">
    <property type="component" value="Unassembled WGS sequence"/>
</dbReference>
<dbReference type="PIRSF" id="PIRSF016789">
    <property type="entry name" value="DUF454"/>
    <property type="match status" value="1"/>
</dbReference>
<protein>
    <recommendedName>
        <fullName evidence="4">Inner membrane protein YbaN</fullName>
    </recommendedName>
</protein>
<evidence type="ECO:0008006" key="4">
    <source>
        <dbReference type="Google" id="ProtNLM"/>
    </source>
</evidence>
<evidence type="ECO:0000313" key="3">
    <source>
        <dbReference type="Proteomes" id="UP000198634"/>
    </source>
</evidence>
<sequence>MRLIWGILGLVSVGFGLVGVFLPLLPTVPFMLLAAFCFARSSERMHAWLITHPVFGPSILDWQERGAIQPKAKKIATVSIVFVFAISLIMGLKPMILIIQAVTLASVLVFIWSRPSA</sequence>
<dbReference type="PANTHER" id="PTHR35813">
    <property type="entry name" value="INNER MEMBRANE PROTEIN YBAN"/>
    <property type="match status" value="1"/>
</dbReference>
<keyword evidence="3" id="KW-1185">Reference proteome</keyword>
<evidence type="ECO:0000256" key="1">
    <source>
        <dbReference type="SAM" id="Phobius"/>
    </source>
</evidence>
<organism evidence="2 3">
    <name type="scientific">Thalassovita taeanensis</name>
    <dbReference type="NCBI Taxonomy" id="657014"/>
    <lineage>
        <taxon>Bacteria</taxon>
        <taxon>Pseudomonadati</taxon>
        <taxon>Pseudomonadota</taxon>
        <taxon>Alphaproteobacteria</taxon>
        <taxon>Rhodobacterales</taxon>
        <taxon>Roseobacteraceae</taxon>
        <taxon>Thalassovita</taxon>
    </lineage>
</organism>
<feature type="transmembrane region" description="Helical" evidence="1">
    <location>
        <begin position="6"/>
        <end position="39"/>
    </location>
</feature>
<dbReference type="STRING" id="657014.SAMN04488092_11547"/>
<gene>
    <name evidence="2" type="ORF">SAMN04488092_11547</name>
</gene>
<keyword evidence="1" id="KW-0812">Transmembrane</keyword>
<proteinExistence type="predicted"/>
<dbReference type="EMBL" id="FOEP01000015">
    <property type="protein sequence ID" value="SEQ87109.1"/>
    <property type="molecule type" value="Genomic_DNA"/>
</dbReference>
<accession>A0A1H9JJY8</accession>
<keyword evidence="1" id="KW-1133">Transmembrane helix</keyword>
<dbReference type="PANTHER" id="PTHR35813:SF1">
    <property type="entry name" value="INNER MEMBRANE PROTEIN YBAN"/>
    <property type="match status" value="1"/>
</dbReference>